<proteinExistence type="predicted"/>
<dbReference type="SUPFAM" id="SSF51322">
    <property type="entry name" value="Cyanovirin-N"/>
    <property type="match status" value="1"/>
</dbReference>
<accession>A0AAN6S6B4</accession>
<comment type="caution">
    <text evidence="3">The sequence shown here is derived from an EMBL/GenBank/DDBJ whole genome shotgun (WGS) entry which is preliminary data.</text>
</comment>
<evidence type="ECO:0000256" key="1">
    <source>
        <dbReference type="SAM" id="MobiDB-lite"/>
    </source>
</evidence>
<organism evidence="3 4">
    <name type="scientific">Diplogelasinospora grovesii</name>
    <dbReference type="NCBI Taxonomy" id="303347"/>
    <lineage>
        <taxon>Eukaryota</taxon>
        <taxon>Fungi</taxon>
        <taxon>Dikarya</taxon>
        <taxon>Ascomycota</taxon>
        <taxon>Pezizomycotina</taxon>
        <taxon>Sordariomycetes</taxon>
        <taxon>Sordariomycetidae</taxon>
        <taxon>Sordariales</taxon>
        <taxon>Diplogelasinosporaceae</taxon>
        <taxon>Diplogelasinospora</taxon>
    </lineage>
</organism>
<evidence type="ECO:0000259" key="2">
    <source>
        <dbReference type="Pfam" id="PF08881"/>
    </source>
</evidence>
<dbReference type="AlphaFoldDB" id="A0AAN6S6B4"/>
<dbReference type="InterPro" id="IPR011058">
    <property type="entry name" value="Cyanovirin-N"/>
</dbReference>
<dbReference type="Proteomes" id="UP001303473">
    <property type="component" value="Unassembled WGS sequence"/>
</dbReference>
<feature type="domain" description="Cyanovirin-N" evidence="2">
    <location>
        <begin position="79"/>
        <end position="175"/>
    </location>
</feature>
<evidence type="ECO:0000313" key="3">
    <source>
        <dbReference type="EMBL" id="KAK3942020.1"/>
    </source>
</evidence>
<dbReference type="Gene3D" id="2.30.60.10">
    <property type="entry name" value="Cyanovirin-N"/>
    <property type="match status" value="1"/>
</dbReference>
<reference evidence="4" key="1">
    <citation type="journal article" date="2023" name="Mol. Phylogenet. Evol.">
        <title>Genome-scale phylogeny and comparative genomics of the fungal order Sordariales.</title>
        <authorList>
            <person name="Hensen N."/>
            <person name="Bonometti L."/>
            <person name="Westerberg I."/>
            <person name="Brannstrom I.O."/>
            <person name="Guillou S."/>
            <person name="Cros-Aarteil S."/>
            <person name="Calhoun S."/>
            <person name="Haridas S."/>
            <person name="Kuo A."/>
            <person name="Mondo S."/>
            <person name="Pangilinan J."/>
            <person name="Riley R."/>
            <person name="LaButti K."/>
            <person name="Andreopoulos B."/>
            <person name="Lipzen A."/>
            <person name="Chen C."/>
            <person name="Yan M."/>
            <person name="Daum C."/>
            <person name="Ng V."/>
            <person name="Clum A."/>
            <person name="Steindorff A."/>
            <person name="Ohm R.A."/>
            <person name="Martin F."/>
            <person name="Silar P."/>
            <person name="Natvig D.O."/>
            <person name="Lalanne C."/>
            <person name="Gautier V."/>
            <person name="Ament-Velasquez S.L."/>
            <person name="Kruys A."/>
            <person name="Hutchinson M.I."/>
            <person name="Powell A.J."/>
            <person name="Barry K."/>
            <person name="Miller A.N."/>
            <person name="Grigoriev I.V."/>
            <person name="Debuchy R."/>
            <person name="Gladieux P."/>
            <person name="Hiltunen Thoren M."/>
            <person name="Johannesson H."/>
        </authorList>
    </citation>
    <scope>NUCLEOTIDE SEQUENCE [LARGE SCALE GENOMIC DNA]</scope>
    <source>
        <strain evidence="4">CBS 340.73</strain>
    </source>
</reference>
<gene>
    <name evidence="3" type="ORF">QBC46DRAFT_310127</name>
</gene>
<name>A0AAN6S6B4_9PEZI</name>
<sequence length="201" mass="22060">MIADEVSDVVSSTAEARAVPTHSIAPGSATTWNGIPLGQLPNGPDAPSSSFRQDSAISPTPNPVPQINPGANITGGFMNNCYSYYFGQYGEQVNKFYALCSDDITQNMFHNTYINLDECLVNLNGGLFFGDQGIGLDTCNHCQSRKNYTNWLDCWCENDNPGWFNQTSIDLNVGIYYDTYNHVLACFDNMGVLDGPSLERV</sequence>
<evidence type="ECO:0000313" key="4">
    <source>
        <dbReference type="Proteomes" id="UP001303473"/>
    </source>
</evidence>
<feature type="region of interest" description="Disordered" evidence="1">
    <location>
        <begin position="12"/>
        <end position="68"/>
    </location>
</feature>
<dbReference type="InterPro" id="IPR036673">
    <property type="entry name" value="Cyanovirin-N_sf"/>
</dbReference>
<protein>
    <recommendedName>
        <fullName evidence="2">Cyanovirin-N domain-containing protein</fullName>
    </recommendedName>
</protein>
<dbReference type="EMBL" id="MU853777">
    <property type="protein sequence ID" value="KAK3942020.1"/>
    <property type="molecule type" value="Genomic_DNA"/>
</dbReference>
<keyword evidence="4" id="KW-1185">Reference proteome</keyword>
<feature type="compositionally biased region" description="Polar residues" evidence="1">
    <location>
        <begin position="47"/>
        <end position="59"/>
    </location>
</feature>
<dbReference type="Pfam" id="PF08881">
    <property type="entry name" value="CVNH"/>
    <property type="match status" value="1"/>
</dbReference>